<reference evidence="1 2" key="2">
    <citation type="journal article" date="2010" name="Stand. Genomic Sci.">
        <title>Complete genome sequence of Nakamurella multipartita type strain (Y-104).</title>
        <authorList>
            <person name="Tice H."/>
            <person name="Mayilraj S."/>
            <person name="Sims D."/>
            <person name="Lapidus A."/>
            <person name="Nolan M."/>
            <person name="Lucas S."/>
            <person name="Glavina Del Rio T."/>
            <person name="Copeland A."/>
            <person name="Cheng J.F."/>
            <person name="Meincke L."/>
            <person name="Bruce D."/>
            <person name="Goodwin L."/>
            <person name="Pitluck S."/>
            <person name="Ivanova N."/>
            <person name="Mavromatis K."/>
            <person name="Ovchinnikova G."/>
            <person name="Pati A."/>
            <person name="Chen A."/>
            <person name="Palaniappan K."/>
            <person name="Land M."/>
            <person name="Hauser L."/>
            <person name="Chang Y.J."/>
            <person name="Jeffries C.D."/>
            <person name="Detter J.C."/>
            <person name="Brettin T."/>
            <person name="Rohde M."/>
            <person name="Goker M."/>
            <person name="Bristow J."/>
            <person name="Eisen J.A."/>
            <person name="Markowitz V."/>
            <person name="Hugenholtz P."/>
            <person name="Kyrpides N.C."/>
            <person name="Klenk H.P."/>
            <person name="Chen F."/>
        </authorList>
    </citation>
    <scope>NUCLEOTIDE SEQUENCE [LARGE SCALE GENOMIC DNA]</scope>
    <source>
        <strain evidence="2">ATCC 700099 / DSM 44233 / CIP 104796 / JCM 9543 / NBRC 105858 / Y-104</strain>
    </source>
</reference>
<dbReference type="PRINTS" id="PR01210">
    <property type="entry name" value="GGTRANSPTASE"/>
</dbReference>
<dbReference type="PANTHER" id="PTHR43881:SF1">
    <property type="entry name" value="GAMMA-GLUTAMYLTRANSPEPTIDASE (AFU_ORTHOLOGUE AFUA_4G13580)"/>
    <property type="match status" value="1"/>
</dbReference>
<dbReference type="STRING" id="479431.Namu_4908"/>
<dbReference type="FunCoup" id="C8X9Y2">
    <property type="interactions" value="94"/>
</dbReference>
<dbReference type="InterPro" id="IPR043138">
    <property type="entry name" value="GGT_lsub"/>
</dbReference>
<protein>
    <submittedName>
        <fullName evidence="1">Gamma-glutamyltranspeptidase</fullName>
    </submittedName>
</protein>
<accession>C8X9Y2</accession>
<dbReference type="Pfam" id="PF01019">
    <property type="entry name" value="G_glu_transpept"/>
    <property type="match status" value="1"/>
</dbReference>
<organism evidence="1 2">
    <name type="scientific">Nakamurella multipartita (strain ATCC 700099 / DSM 44233 / CIP 104796 / JCM 9543 / NBRC 105858 / Y-104)</name>
    <name type="common">Microsphaera multipartita</name>
    <dbReference type="NCBI Taxonomy" id="479431"/>
    <lineage>
        <taxon>Bacteria</taxon>
        <taxon>Bacillati</taxon>
        <taxon>Actinomycetota</taxon>
        <taxon>Actinomycetes</taxon>
        <taxon>Nakamurellales</taxon>
        <taxon>Nakamurellaceae</taxon>
        <taxon>Nakamurella</taxon>
    </lineage>
</organism>
<dbReference type="eggNOG" id="COG0405">
    <property type="taxonomic scope" value="Bacteria"/>
</dbReference>
<dbReference type="InterPro" id="IPR043137">
    <property type="entry name" value="GGT_ssub_C"/>
</dbReference>
<dbReference type="OrthoDB" id="9781342at2"/>
<dbReference type="SUPFAM" id="SSF56235">
    <property type="entry name" value="N-terminal nucleophile aminohydrolases (Ntn hydrolases)"/>
    <property type="match status" value="1"/>
</dbReference>
<reference evidence="2" key="1">
    <citation type="submission" date="2009-09" db="EMBL/GenBank/DDBJ databases">
        <title>The complete genome of Nakamurella multipartita DSM 44233.</title>
        <authorList>
            <consortium name="US DOE Joint Genome Institute (JGI-PGF)"/>
            <person name="Lucas S."/>
            <person name="Copeland A."/>
            <person name="Lapidus A."/>
            <person name="Glavina del Rio T."/>
            <person name="Dalin E."/>
            <person name="Tice H."/>
            <person name="Bruce D."/>
            <person name="Goodwin L."/>
            <person name="Pitluck S."/>
            <person name="Kyrpides N."/>
            <person name="Mavromatis K."/>
            <person name="Ivanova N."/>
            <person name="Ovchinnikova G."/>
            <person name="Sims D."/>
            <person name="Meincke L."/>
            <person name="Brettin T."/>
            <person name="Detter J.C."/>
            <person name="Han C."/>
            <person name="Larimer F."/>
            <person name="Land M."/>
            <person name="Hauser L."/>
            <person name="Markowitz V."/>
            <person name="Cheng J.-F."/>
            <person name="Hugenholtz P."/>
            <person name="Woyke T."/>
            <person name="Wu D."/>
            <person name="Klenk H.-P."/>
            <person name="Eisen J.A."/>
        </authorList>
    </citation>
    <scope>NUCLEOTIDE SEQUENCE [LARGE SCALE GENOMIC DNA]</scope>
    <source>
        <strain evidence="2">ATCC 700099 / DSM 44233 / CIP 104796 / JCM 9543 / NBRC 105858 / Y-104</strain>
    </source>
</reference>
<dbReference type="HOGENOM" id="CLU_014813_3_3_11"/>
<evidence type="ECO:0000313" key="1">
    <source>
        <dbReference type="EMBL" id="ACV81182.1"/>
    </source>
</evidence>
<gene>
    <name evidence="1" type="ordered locus">Namu_4908</name>
</gene>
<dbReference type="KEGG" id="nml:Namu_4908"/>
<dbReference type="InterPro" id="IPR052896">
    <property type="entry name" value="GGT-like_enzyme"/>
</dbReference>
<dbReference type="Gene3D" id="3.60.20.40">
    <property type="match status" value="1"/>
</dbReference>
<dbReference type="Gene3D" id="1.10.246.130">
    <property type="match status" value="1"/>
</dbReference>
<dbReference type="EMBL" id="CP001737">
    <property type="protein sequence ID" value="ACV81182.1"/>
    <property type="molecule type" value="Genomic_DNA"/>
</dbReference>
<proteinExistence type="predicted"/>
<keyword evidence="2" id="KW-1185">Reference proteome</keyword>
<dbReference type="PANTHER" id="PTHR43881">
    <property type="entry name" value="GAMMA-GLUTAMYLTRANSPEPTIDASE (AFU_ORTHOLOGUE AFUA_4G13580)"/>
    <property type="match status" value="1"/>
</dbReference>
<sequence length="523" mass="52968">MPSRSDSDGTVRAPHGLVCSVDARASAAGVAVLDRGGTAVDAAIATNAVLTVTAQHLCGLGGDLFALVHDGTGPPRALAAVGPAGSGADPAVLRAQGHRQLPRRGDIRVVTVPGCVDGWLALHRRFGRLPLPELLAPARELAADGFAVSPSLAAAAVRIAGTPGADDYARPGGLTAGDRVRRRMVAATLDAIAADGRAGFYGGRFGAGLIELGAGLFTDTDLARQVARWVEPISAAAWGHRVWTTPPPSQGYLIPAAAWIADGLPLPDDPADPGWPHLLAEAARWAGYDRPAQLHEHADGAALVAEGRLAPRRSAIDPQRRTGPAAPGAAGGTTYLCAVDGDGMGVSLINSNAAGWGAHLVVPGTGVFLQNRGLGFSLEPGHPAEYGPGRRPPHTLAPALVTGPTGDLRAVLGTMGGDSQPQIVLQLLARLLPGGQSPGQAVAAARWFLGDGGFDSWTTDDDVISLEQGAPAAWAEGLAARGHAVRAGAGPAGHAHAIIRALDGEWAGAADPRAAGSLAAGRA</sequence>
<dbReference type="MEROPS" id="T03.025"/>
<dbReference type="Proteomes" id="UP000002218">
    <property type="component" value="Chromosome"/>
</dbReference>
<dbReference type="InParanoid" id="C8X9Y2"/>
<dbReference type="InterPro" id="IPR029055">
    <property type="entry name" value="Ntn_hydrolases_N"/>
</dbReference>
<evidence type="ECO:0000313" key="2">
    <source>
        <dbReference type="Proteomes" id="UP000002218"/>
    </source>
</evidence>
<dbReference type="RefSeq" id="WP_015749991.1">
    <property type="nucleotide sequence ID" value="NC_013235.1"/>
</dbReference>
<name>C8X9Y2_NAKMY</name>
<dbReference type="AlphaFoldDB" id="C8X9Y2"/>